<dbReference type="InterPro" id="IPR041633">
    <property type="entry name" value="Polbeta"/>
</dbReference>
<dbReference type="AlphaFoldDB" id="A0A368UPF6"/>
<dbReference type="SUPFAM" id="SSF81301">
    <property type="entry name" value="Nucleotidyltransferase"/>
    <property type="match status" value="1"/>
</dbReference>
<accession>A0A368UPF6</accession>
<dbReference type="InterPro" id="IPR043519">
    <property type="entry name" value="NT_sf"/>
</dbReference>
<name>A0A368UPF6_9BACT</name>
<dbReference type="InterPro" id="IPR052930">
    <property type="entry name" value="TA_antitoxin_MntA"/>
</dbReference>
<dbReference type="PANTHER" id="PTHR43852">
    <property type="entry name" value="NUCLEOTIDYLTRANSFERASE"/>
    <property type="match status" value="1"/>
</dbReference>
<keyword evidence="2" id="KW-0808">Transferase</keyword>
<dbReference type="Pfam" id="PF18765">
    <property type="entry name" value="Polbeta"/>
    <property type="match status" value="1"/>
</dbReference>
<dbReference type="EMBL" id="QPIZ01000024">
    <property type="protein sequence ID" value="RCW30055.1"/>
    <property type="molecule type" value="Genomic_DNA"/>
</dbReference>
<dbReference type="CDD" id="cd05403">
    <property type="entry name" value="NT_KNTase_like"/>
    <property type="match status" value="1"/>
</dbReference>
<keyword evidence="3" id="KW-1185">Reference proteome</keyword>
<gene>
    <name evidence="2" type="ORF">DFO77_12467</name>
</gene>
<feature type="domain" description="Polymerase beta nucleotidyltransferase" evidence="1">
    <location>
        <begin position="16"/>
        <end position="101"/>
    </location>
</feature>
<comment type="caution">
    <text evidence="2">The sequence shown here is derived from an EMBL/GenBank/DDBJ whole genome shotgun (WGS) entry which is preliminary data.</text>
</comment>
<evidence type="ECO:0000313" key="3">
    <source>
        <dbReference type="Proteomes" id="UP000252733"/>
    </source>
</evidence>
<dbReference type="Proteomes" id="UP000252733">
    <property type="component" value="Unassembled WGS sequence"/>
</dbReference>
<dbReference type="GO" id="GO:0016740">
    <property type="term" value="F:transferase activity"/>
    <property type="evidence" value="ECO:0007669"/>
    <property type="project" value="UniProtKB-KW"/>
</dbReference>
<sequence length="102" mass="11375">MINNQTYGLSPKTIDKILNVLRSCDAVQKVILFGSRAKGNFKEGSDIDIALTGDRLNLDTLRKLEVKMDDLMLAYDVDLLIYNQIKEPGLKNHIDQVGVVLG</sequence>
<dbReference type="Gene3D" id="3.30.460.10">
    <property type="entry name" value="Beta Polymerase, domain 2"/>
    <property type="match status" value="1"/>
</dbReference>
<protein>
    <submittedName>
        <fullName evidence="2">Putative nucleotidyltransferase</fullName>
    </submittedName>
</protein>
<evidence type="ECO:0000313" key="2">
    <source>
        <dbReference type="EMBL" id="RCW30055.1"/>
    </source>
</evidence>
<organism evidence="2 3">
    <name type="scientific">Marinilabilia salmonicolor</name>
    <dbReference type="NCBI Taxonomy" id="989"/>
    <lineage>
        <taxon>Bacteria</taxon>
        <taxon>Pseudomonadati</taxon>
        <taxon>Bacteroidota</taxon>
        <taxon>Bacteroidia</taxon>
        <taxon>Marinilabiliales</taxon>
        <taxon>Marinilabiliaceae</taxon>
        <taxon>Marinilabilia</taxon>
    </lineage>
</organism>
<evidence type="ECO:0000259" key="1">
    <source>
        <dbReference type="Pfam" id="PF18765"/>
    </source>
</evidence>
<proteinExistence type="predicted"/>
<dbReference type="PANTHER" id="PTHR43852:SF2">
    <property type="entry name" value="PROTEIN ADENYLYLTRANSFERASE MNTA"/>
    <property type="match status" value="1"/>
</dbReference>
<reference evidence="2 3" key="1">
    <citation type="submission" date="2018-07" db="EMBL/GenBank/DDBJ databases">
        <title>Freshwater and sediment microbial communities from various areas in North America, analyzing microbe dynamics in response to fracking.</title>
        <authorList>
            <person name="Lamendella R."/>
        </authorList>
    </citation>
    <scope>NUCLEOTIDE SEQUENCE [LARGE SCALE GENOMIC DNA]</scope>
    <source>
        <strain evidence="2 3">160A</strain>
    </source>
</reference>